<feature type="compositionally biased region" description="Basic residues" evidence="1">
    <location>
        <begin position="18"/>
        <end position="27"/>
    </location>
</feature>
<dbReference type="EMBL" id="HBEQ01013834">
    <property type="protein sequence ID" value="CAD8525057.1"/>
    <property type="molecule type" value="Transcribed_RNA"/>
</dbReference>
<protein>
    <submittedName>
        <fullName evidence="2">Uncharacterized protein</fullName>
    </submittedName>
</protein>
<reference evidence="2" key="1">
    <citation type="submission" date="2021-01" db="EMBL/GenBank/DDBJ databases">
        <authorList>
            <person name="Corre E."/>
            <person name="Pelletier E."/>
            <person name="Niang G."/>
            <person name="Scheremetjew M."/>
            <person name="Finn R."/>
            <person name="Kale V."/>
            <person name="Holt S."/>
            <person name="Cochrane G."/>
            <person name="Meng A."/>
            <person name="Brown T."/>
            <person name="Cohen L."/>
        </authorList>
    </citation>
    <scope>NUCLEOTIDE SEQUENCE</scope>
    <source>
        <strain evidence="2">CCMP1723</strain>
    </source>
</reference>
<dbReference type="AlphaFoldDB" id="A0A7S0IKZ9"/>
<accession>A0A7S0IKZ9</accession>
<evidence type="ECO:0000313" key="2">
    <source>
        <dbReference type="EMBL" id="CAD8525057.1"/>
    </source>
</evidence>
<name>A0A7S0IKZ9_MICPS</name>
<proteinExistence type="predicted"/>
<feature type="region of interest" description="Disordered" evidence="1">
    <location>
        <begin position="1"/>
        <end position="28"/>
    </location>
</feature>
<organism evidence="2">
    <name type="scientific">Micromonas pusilla</name>
    <name type="common">Picoplanktonic green alga</name>
    <name type="synonym">Chromulina pusilla</name>
    <dbReference type="NCBI Taxonomy" id="38833"/>
    <lineage>
        <taxon>Eukaryota</taxon>
        <taxon>Viridiplantae</taxon>
        <taxon>Chlorophyta</taxon>
        <taxon>Mamiellophyceae</taxon>
        <taxon>Mamiellales</taxon>
        <taxon>Mamiellaceae</taxon>
        <taxon>Micromonas</taxon>
    </lineage>
</organism>
<sequence length="227" mass="24096">MAAVSRALAGIEHPPRSSPRRMSRGRRSAVAVAAAKAPATSIASNANDEASSAQEGGYFGSGFDAPNEYGYFESAISVAEQKRKDKLTEGGFKQIKGLSAEEEKARYARLCSKHPESQRCAEGFSQKYVTKPATTSKINGSLVRSDGIILVPGNREDLITYVLDPKMSGDTIGLLIPTLFVILGAQLKKVAGVPEYVSGAVAITTKVVATGLIALYWLPEFTAGLVQ</sequence>
<evidence type="ECO:0000256" key="1">
    <source>
        <dbReference type="SAM" id="MobiDB-lite"/>
    </source>
</evidence>
<gene>
    <name evidence="2" type="ORF">MCOM1403_LOCUS11142</name>
</gene>